<accession>A0ABY5PJG7</accession>
<feature type="domain" description="PIN" evidence="7">
    <location>
        <begin position="7"/>
        <end position="121"/>
    </location>
</feature>
<protein>
    <recommendedName>
        <fullName evidence="6">Ribonuclease VapC</fullName>
        <shortName evidence="6">RNase VapC</shortName>
        <ecNumber evidence="6">3.1.-.-</ecNumber>
    </recommendedName>
    <alternativeName>
        <fullName evidence="6">Toxin VapC</fullName>
    </alternativeName>
</protein>
<dbReference type="InterPro" id="IPR029060">
    <property type="entry name" value="PIN-like_dom_sf"/>
</dbReference>
<evidence type="ECO:0000256" key="1">
    <source>
        <dbReference type="ARBA" id="ARBA00022649"/>
    </source>
</evidence>
<comment type="cofactor">
    <cofactor evidence="6">
        <name>Mg(2+)</name>
        <dbReference type="ChEBI" id="CHEBI:18420"/>
    </cofactor>
</comment>
<keyword evidence="1 6" id="KW-1277">Toxin-antitoxin system</keyword>
<dbReference type="InterPro" id="IPR022907">
    <property type="entry name" value="VapC_family"/>
</dbReference>
<keyword evidence="6" id="KW-0800">Toxin</keyword>
<feature type="binding site" evidence="6">
    <location>
        <position position="102"/>
    </location>
    <ligand>
        <name>Mg(2+)</name>
        <dbReference type="ChEBI" id="CHEBI:18420"/>
    </ligand>
</feature>
<organism evidence="8 9">
    <name type="scientific">Svornostia abyssi</name>
    <dbReference type="NCBI Taxonomy" id="2898438"/>
    <lineage>
        <taxon>Bacteria</taxon>
        <taxon>Bacillati</taxon>
        <taxon>Actinomycetota</taxon>
        <taxon>Thermoleophilia</taxon>
        <taxon>Solirubrobacterales</taxon>
        <taxon>Baekduiaceae</taxon>
        <taxon>Svornostia</taxon>
    </lineage>
</organism>
<evidence type="ECO:0000256" key="5">
    <source>
        <dbReference type="ARBA" id="ARBA00022842"/>
    </source>
</evidence>
<dbReference type="CDD" id="cd18692">
    <property type="entry name" value="PIN_VapC-like"/>
    <property type="match status" value="1"/>
</dbReference>
<dbReference type="EC" id="3.1.-.-" evidence="6"/>
<dbReference type="Proteomes" id="UP001058860">
    <property type="component" value="Chromosome"/>
</dbReference>
<keyword evidence="4 6" id="KW-0378">Hydrolase</keyword>
<keyword evidence="9" id="KW-1185">Reference proteome</keyword>
<evidence type="ECO:0000256" key="3">
    <source>
        <dbReference type="ARBA" id="ARBA00022723"/>
    </source>
</evidence>
<gene>
    <name evidence="6" type="primary">vapC</name>
    <name evidence="8" type="ORF">LRS13_04540</name>
</gene>
<keyword evidence="2 6" id="KW-0540">Nuclease</keyword>
<dbReference type="InterPro" id="IPR002716">
    <property type="entry name" value="PIN_dom"/>
</dbReference>
<sequence length="138" mass="14542">MAADRAFVDTNVLVYAHDVSEPEKQQRAAALLASRVNDLVISAQVLGEFFNAVTRRLPTPLSTADAAAAVAGLSLLPVVPVDAQLVRAGIEIHEAHQVSYWDGLILAAARSARCGTLLTEDLHTGATLAGVTVENPFV</sequence>
<reference evidence="9" key="1">
    <citation type="submission" date="2021-11" db="EMBL/GenBank/DDBJ databases">
        <title>Cultivation dependent microbiological survey of springs from the worlds oldest radium mine currently devoted to the extraction of radon-saturated water.</title>
        <authorList>
            <person name="Kapinusova G."/>
            <person name="Smrhova T."/>
            <person name="Strejcek M."/>
            <person name="Suman J."/>
            <person name="Jani K."/>
            <person name="Pajer P."/>
            <person name="Uhlik O."/>
        </authorList>
    </citation>
    <scope>NUCLEOTIDE SEQUENCE [LARGE SCALE GENOMIC DNA]</scope>
    <source>
        <strain evidence="9">J379</strain>
    </source>
</reference>
<comment type="function">
    <text evidence="6">Toxic component of a toxin-antitoxin (TA) system. An RNase.</text>
</comment>
<dbReference type="HAMAP" id="MF_00265">
    <property type="entry name" value="VapC_Nob1"/>
    <property type="match status" value="1"/>
</dbReference>
<evidence type="ECO:0000313" key="9">
    <source>
        <dbReference type="Proteomes" id="UP001058860"/>
    </source>
</evidence>
<dbReference type="SUPFAM" id="SSF88723">
    <property type="entry name" value="PIN domain-like"/>
    <property type="match status" value="1"/>
</dbReference>
<dbReference type="RefSeq" id="WP_353865282.1">
    <property type="nucleotide sequence ID" value="NZ_CP088295.1"/>
</dbReference>
<evidence type="ECO:0000256" key="4">
    <source>
        <dbReference type="ARBA" id="ARBA00022801"/>
    </source>
</evidence>
<evidence type="ECO:0000313" key="8">
    <source>
        <dbReference type="EMBL" id="UUY04802.1"/>
    </source>
</evidence>
<feature type="binding site" evidence="6">
    <location>
        <position position="9"/>
    </location>
    <ligand>
        <name>Mg(2+)</name>
        <dbReference type="ChEBI" id="CHEBI:18420"/>
    </ligand>
</feature>
<dbReference type="Gene3D" id="3.40.50.1010">
    <property type="entry name" value="5'-nuclease"/>
    <property type="match status" value="1"/>
</dbReference>
<dbReference type="EMBL" id="CP088295">
    <property type="protein sequence ID" value="UUY04802.1"/>
    <property type="molecule type" value="Genomic_DNA"/>
</dbReference>
<name>A0ABY5PJG7_9ACTN</name>
<proteinExistence type="inferred from homology"/>
<dbReference type="Pfam" id="PF01850">
    <property type="entry name" value="PIN"/>
    <property type="match status" value="1"/>
</dbReference>
<keyword evidence="5 6" id="KW-0460">Magnesium</keyword>
<comment type="similarity">
    <text evidence="6">Belongs to the PINc/VapC protein family.</text>
</comment>
<evidence type="ECO:0000259" key="7">
    <source>
        <dbReference type="Pfam" id="PF01850"/>
    </source>
</evidence>
<keyword evidence="3 6" id="KW-0479">Metal-binding</keyword>
<evidence type="ECO:0000256" key="2">
    <source>
        <dbReference type="ARBA" id="ARBA00022722"/>
    </source>
</evidence>
<evidence type="ECO:0000256" key="6">
    <source>
        <dbReference type="HAMAP-Rule" id="MF_00265"/>
    </source>
</evidence>